<evidence type="ECO:0000313" key="2">
    <source>
        <dbReference type="EMBL" id="SDM36832.1"/>
    </source>
</evidence>
<feature type="transmembrane region" description="Helical" evidence="1">
    <location>
        <begin position="57"/>
        <end position="79"/>
    </location>
</feature>
<keyword evidence="1" id="KW-0472">Membrane</keyword>
<evidence type="ECO:0000256" key="1">
    <source>
        <dbReference type="SAM" id="Phobius"/>
    </source>
</evidence>
<dbReference type="AlphaFoldDB" id="A0A1G9SN34"/>
<proteinExistence type="predicted"/>
<dbReference type="PANTHER" id="PTHR31033">
    <property type="entry name" value="PROTEIN, PUTATIVE-RELATED"/>
    <property type="match status" value="1"/>
</dbReference>
<dbReference type="OrthoDB" id="5397176at2"/>
<sequence>MIYAQTLPLSTLLIFALGVNVPLGYLRQGARKYSLAWFTYIHLSIPFIIIWRLAEGLGWEIVPFTLGCALLGQFLGGMLRRGNLRP</sequence>
<name>A0A1G9SN34_9BACT</name>
<reference evidence="2 3" key="1">
    <citation type="submission" date="2016-10" db="EMBL/GenBank/DDBJ databases">
        <authorList>
            <person name="de Groot N.N."/>
        </authorList>
    </citation>
    <scope>NUCLEOTIDE SEQUENCE [LARGE SCALE GENOMIC DNA]</scope>
    <source>
        <strain evidence="2 3">DSM 17813</strain>
    </source>
</reference>
<dbReference type="Proteomes" id="UP000182146">
    <property type="component" value="Unassembled WGS sequence"/>
</dbReference>
<organism evidence="2 3">
    <name type="scientific">Geoalkalibacter ferrihydriticus</name>
    <dbReference type="NCBI Taxonomy" id="392333"/>
    <lineage>
        <taxon>Bacteria</taxon>
        <taxon>Pseudomonadati</taxon>
        <taxon>Thermodesulfobacteriota</taxon>
        <taxon>Desulfuromonadia</taxon>
        <taxon>Desulfuromonadales</taxon>
        <taxon>Geoalkalibacteraceae</taxon>
        <taxon>Geoalkalibacter</taxon>
    </lineage>
</organism>
<keyword evidence="1" id="KW-0812">Transmembrane</keyword>
<feature type="transmembrane region" description="Helical" evidence="1">
    <location>
        <begin position="6"/>
        <end position="26"/>
    </location>
</feature>
<evidence type="ECO:0000313" key="3">
    <source>
        <dbReference type="Proteomes" id="UP000182146"/>
    </source>
</evidence>
<feature type="transmembrane region" description="Helical" evidence="1">
    <location>
        <begin position="33"/>
        <end position="51"/>
    </location>
</feature>
<gene>
    <name evidence="2" type="ORF">SAMN05660860_02422</name>
</gene>
<protein>
    <submittedName>
        <fullName evidence="2">Uncharacterized protein</fullName>
    </submittedName>
</protein>
<keyword evidence="1" id="KW-1133">Transmembrane helix</keyword>
<dbReference type="PANTHER" id="PTHR31033:SF18">
    <property type="entry name" value="OS06G0115800 PROTEIN"/>
    <property type="match status" value="1"/>
</dbReference>
<dbReference type="EMBL" id="FNGU01000005">
    <property type="protein sequence ID" value="SDM36832.1"/>
    <property type="molecule type" value="Genomic_DNA"/>
</dbReference>
<dbReference type="STRING" id="392333.SAMN05660860_02422"/>
<accession>A0A1G9SN34</accession>
<dbReference type="RefSeq" id="WP_052445965.1">
    <property type="nucleotide sequence ID" value="NZ_FNGU01000005.1"/>
</dbReference>